<dbReference type="EMBL" id="BK032823">
    <property type="protein sequence ID" value="DAF62420.1"/>
    <property type="molecule type" value="Genomic_DNA"/>
</dbReference>
<name>A0A8S5TGH8_9CAUD</name>
<keyword evidence="1" id="KW-0472">Membrane</keyword>
<keyword evidence="1" id="KW-1133">Transmembrane helix</keyword>
<evidence type="ECO:0000256" key="1">
    <source>
        <dbReference type="SAM" id="Phobius"/>
    </source>
</evidence>
<feature type="transmembrane region" description="Helical" evidence="1">
    <location>
        <begin position="12"/>
        <end position="32"/>
    </location>
</feature>
<evidence type="ECO:0000313" key="2">
    <source>
        <dbReference type="EMBL" id="DAF62420.1"/>
    </source>
</evidence>
<keyword evidence="1" id="KW-0812">Transmembrane</keyword>
<organism evidence="2">
    <name type="scientific">Myoviridae sp. ctIty1</name>
    <dbReference type="NCBI Taxonomy" id="2827673"/>
    <lineage>
        <taxon>Viruses</taxon>
        <taxon>Duplodnaviria</taxon>
        <taxon>Heunggongvirae</taxon>
        <taxon>Uroviricota</taxon>
        <taxon>Caudoviricetes</taxon>
    </lineage>
</organism>
<accession>A0A8S5TGH8</accession>
<protein>
    <submittedName>
        <fullName evidence="2">Uncharacterized protein</fullName>
    </submittedName>
</protein>
<proteinExistence type="predicted"/>
<sequence length="36" mass="4421">MIRYSERRILMNKYLLDIMIQVISGLILYLIIKFVF</sequence>
<reference evidence="2" key="1">
    <citation type="journal article" date="2021" name="Proc. Natl. Acad. Sci. U.S.A.">
        <title>A Catalog of Tens of Thousands of Viruses from Human Metagenomes Reveals Hidden Associations with Chronic Diseases.</title>
        <authorList>
            <person name="Tisza M.J."/>
            <person name="Buck C.B."/>
        </authorList>
    </citation>
    <scope>NUCLEOTIDE SEQUENCE</scope>
    <source>
        <strain evidence="2">CtIty1</strain>
    </source>
</reference>